<reference evidence="2 3" key="1">
    <citation type="journal article" date="2023" name="IMA Fungus">
        <title>Comparative genomic study of the Penicillium genus elucidates a diverse pangenome and 15 lateral gene transfer events.</title>
        <authorList>
            <person name="Petersen C."/>
            <person name="Sorensen T."/>
            <person name="Nielsen M.R."/>
            <person name="Sondergaard T.E."/>
            <person name="Sorensen J.L."/>
            <person name="Fitzpatrick D.A."/>
            <person name="Frisvad J.C."/>
            <person name="Nielsen K.L."/>
        </authorList>
    </citation>
    <scope>NUCLEOTIDE SEQUENCE [LARGE SCALE GENOMIC DNA]</scope>
    <source>
        <strain evidence="2 3">IBT 35679</strain>
    </source>
</reference>
<evidence type="ECO:0008006" key="4">
    <source>
        <dbReference type="Google" id="ProtNLM"/>
    </source>
</evidence>
<feature type="signal peptide" evidence="1">
    <location>
        <begin position="1"/>
        <end position="18"/>
    </location>
</feature>
<evidence type="ECO:0000256" key="1">
    <source>
        <dbReference type="SAM" id="SignalP"/>
    </source>
</evidence>
<proteinExistence type="predicted"/>
<keyword evidence="3" id="KW-1185">Reference proteome</keyword>
<gene>
    <name evidence="2" type="ORF">N7494_012333</name>
</gene>
<evidence type="ECO:0000313" key="2">
    <source>
        <dbReference type="EMBL" id="KAJ5525683.1"/>
    </source>
</evidence>
<organism evidence="2 3">
    <name type="scientific">Penicillium frequentans</name>
    <dbReference type="NCBI Taxonomy" id="3151616"/>
    <lineage>
        <taxon>Eukaryota</taxon>
        <taxon>Fungi</taxon>
        <taxon>Dikarya</taxon>
        <taxon>Ascomycota</taxon>
        <taxon>Pezizomycotina</taxon>
        <taxon>Eurotiomycetes</taxon>
        <taxon>Eurotiomycetidae</taxon>
        <taxon>Eurotiales</taxon>
        <taxon>Aspergillaceae</taxon>
        <taxon>Penicillium</taxon>
    </lineage>
</organism>
<comment type="caution">
    <text evidence="2">The sequence shown here is derived from an EMBL/GenBank/DDBJ whole genome shotgun (WGS) entry which is preliminary data.</text>
</comment>
<dbReference type="Proteomes" id="UP001220324">
    <property type="component" value="Unassembled WGS sequence"/>
</dbReference>
<dbReference type="AlphaFoldDB" id="A0AAD6CM70"/>
<protein>
    <recommendedName>
        <fullName evidence="4">AA1-like domain-containing protein</fullName>
    </recommendedName>
</protein>
<sequence>MQFTTLLPALLSLGLANAATLAQPSTWQVTNWQIVSSGGTVYSFNITGAATANSPGFKTHCEGIVPNATACDDTNITAVVTEQTHPLWNVAVTHEWHIFPAGESEQTYWQSGSKNVSNTQNNFTITPTLFYGVA</sequence>
<name>A0AAD6CM70_9EURO</name>
<dbReference type="EMBL" id="JAQIZZ010000008">
    <property type="protein sequence ID" value="KAJ5525683.1"/>
    <property type="molecule type" value="Genomic_DNA"/>
</dbReference>
<feature type="chain" id="PRO_5042187411" description="AA1-like domain-containing protein" evidence="1">
    <location>
        <begin position="19"/>
        <end position="134"/>
    </location>
</feature>
<keyword evidence="1" id="KW-0732">Signal</keyword>
<evidence type="ECO:0000313" key="3">
    <source>
        <dbReference type="Proteomes" id="UP001220324"/>
    </source>
</evidence>
<accession>A0AAD6CM70</accession>